<dbReference type="SUPFAM" id="SSF48726">
    <property type="entry name" value="Immunoglobulin"/>
    <property type="match status" value="4"/>
</dbReference>
<dbReference type="InterPro" id="IPR036179">
    <property type="entry name" value="Ig-like_dom_sf"/>
</dbReference>
<dbReference type="PROSITE" id="PS50092">
    <property type="entry name" value="TSP1"/>
    <property type="match status" value="1"/>
</dbReference>
<feature type="domain" description="Ig-like" evidence="2">
    <location>
        <begin position="568"/>
        <end position="651"/>
    </location>
</feature>
<dbReference type="EMBL" id="CALNXK010000323">
    <property type="protein sequence ID" value="CAH3182447.1"/>
    <property type="molecule type" value="Genomic_DNA"/>
</dbReference>
<name>A0ABN8RY33_9CNID</name>
<dbReference type="PROSITE" id="PS50835">
    <property type="entry name" value="IG_LIKE"/>
    <property type="match status" value="4"/>
</dbReference>
<protein>
    <recommendedName>
        <fullName evidence="2">Ig-like domain-containing protein</fullName>
    </recommendedName>
</protein>
<evidence type="ECO:0000256" key="1">
    <source>
        <dbReference type="ARBA" id="ARBA00023319"/>
    </source>
</evidence>
<sequence length="807" mass="91014">MRKDKFARYTNISANDNVYFTHRTEEVDKGGKKLKKLIVTMHIRNVTLEHDSTFGQLGRYECHAFAVGSSLERKHGFSVNVILRNEIPSVSMTEVNMLQHGDSITIFCNITFAQDYRTGLKRISWLKNGVVQQSLRNPDPDNPADTLAPLVIKNAAARDGGNYSCELELALRNIKAYNVSDSTMITIAPWFDKPQEDTDLNEFKEESVSFQCPAKGFPLNVEWKFQKSGEDNKRSCISGSDAKYRIHRDGIYAPYVLTVNDLQYSDSGSYYCCLPSNCSNDVKNNCQRFVLGVRGRKYFLTSKIQDYLLLIFLRLASSLEESRISDCFVTELSFYKILETFDRDTFGIGEPFPPNIYPIEFTSAQVTCVAFDSAGIKTPERIQFMRKDKFARYTKITANDNVYFTHRTEEVDKDGKKIKKLFVTMHIRNVTLEYDSTFGRLGRYECHAFAVGSPIERKHGFSMNVISRDEIPSISVTEANMLQHGDSITVFCNITHPSWSSQLKRISWLKNGVVQQSVGYPDRYSSVPLVIKNAAARDGGNYTCVLEVSLRGIRHYNVSDGVMITIAPWFDKPQGDTELNKFKEESVSFQCAAKGFPLNVEWKFQKSGEDNIRSCISGSDAKYRIHRDGIYAPYVLTVNDLQYSDSGSYYCCLPSNCSNDVKNNCQRFVLGVRDDKFRCKLDLGLLVDMTQTISSPLKGKGARLVVTATSAKSKHQRGLRGVVNDHAYHVSNYTELNDLFDDLTKVICQPVDGGFSDWSAFSACSVTCGSGVKVRTRTCTSPPRQWKGKDCVGARKKSMSCNEGPCK</sequence>
<dbReference type="Gene3D" id="2.60.40.10">
    <property type="entry name" value="Immunoglobulins"/>
    <property type="match status" value="4"/>
</dbReference>
<reference evidence="3 4" key="1">
    <citation type="submission" date="2022-05" db="EMBL/GenBank/DDBJ databases">
        <authorList>
            <consortium name="Genoscope - CEA"/>
            <person name="William W."/>
        </authorList>
    </citation>
    <scope>NUCLEOTIDE SEQUENCE [LARGE SCALE GENOMIC DNA]</scope>
</reference>
<dbReference type="Pfam" id="PF07679">
    <property type="entry name" value="I-set"/>
    <property type="match status" value="1"/>
</dbReference>
<evidence type="ECO:0000259" key="2">
    <source>
        <dbReference type="PROSITE" id="PS50835"/>
    </source>
</evidence>
<evidence type="ECO:0000313" key="4">
    <source>
        <dbReference type="Proteomes" id="UP001159405"/>
    </source>
</evidence>
<keyword evidence="4" id="KW-1185">Reference proteome</keyword>
<dbReference type="SUPFAM" id="SSF82895">
    <property type="entry name" value="TSP-1 type 1 repeat"/>
    <property type="match status" value="1"/>
</dbReference>
<dbReference type="Gene3D" id="2.20.100.10">
    <property type="entry name" value="Thrombospondin type-1 (TSP1) repeat"/>
    <property type="match status" value="1"/>
</dbReference>
<dbReference type="SMART" id="SM00409">
    <property type="entry name" value="IG"/>
    <property type="match status" value="6"/>
</dbReference>
<organism evidence="3 4">
    <name type="scientific">Porites lobata</name>
    <dbReference type="NCBI Taxonomy" id="104759"/>
    <lineage>
        <taxon>Eukaryota</taxon>
        <taxon>Metazoa</taxon>
        <taxon>Cnidaria</taxon>
        <taxon>Anthozoa</taxon>
        <taxon>Hexacorallia</taxon>
        <taxon>Scleractinia</taxon>
        <taxon>Fungiina</taxon>
        <taxon>Poritidae</taxon>
        <taxon>Porites</taxon>
    </lineage>
</organism>
<dbReference type="PANTHER" id="PTHR10075:SF14">
    <property type="entry name" value="CELL ADHESION MOLECULE DSCAM2-RELATED"/>
    <property type="match status" value="1"/>
</dbReference>
<dbReference type="Pfam" id="PF00090">
    <property type="entry name" value="TSP_1"/>
    <property type="match status" value="1"/>
</dbReference>
<proteinExistence type="predicted"/>
<evidence type="ECO:0000313" key="3">
    <source>
        <dbReference type="EMBL" id="CAH3182447.1"/>
    </source>
</evidence>
<dbReference type="InterPro" id="IPR036383">
    <property type="entry name" value="TSP1_rpt_sf"/>
</dbReference>
<comment type="caution">
    <text evidence="3">The sequence shown here is derived from an EMBL/GenBank/DDBJ whole genome shotgun (WGS) entry which is preliminary data.</text>
</comment>
<feature type="domain" description="Ig-like" evidence="2">
    <location>
        <begin position="472"/>
        <end position="559"/>
    </location>
</feature>
<keyword evidence="1" id="KW-0393">Immunoglobulin domain</keyword>
<dbReference type="Pfam" id="PF13927">
    <property type="entry name" value="Ig_3"/>
    <property type="match status" value="1"/>
</dbReference>
<dbReference type="SMART" id="SM00209">
    <property type="entry name" value="TSP1"/>
    <property type="match status" value="1"/>
</dbReference>
<accession>A0ABN8RY33</accession>
<gene>
    <name evidence="3" type="ORF">PLOB_00026981</name>
</gene>
<dbReference type="InterPro" id="IPR003599">
    <property type="entry name" value="Ig_sub"/>
</dbReference>
<feature type="domain" description="Ig-like" evidence="2">
    <location>
        <begin position="189"/>
        <end position="272"/>
    </location>
</feature>
<dbReference type="InterPro" id="IPR007110">
    <property type="entry name" value="Ig-like_dom"/>
</dbReference>
<dbReference type="PANTHER" id="PTHR10075">
    <property type="entry name" value="BASIGIN RELATED"/>
    <property type="match status" value="1"/>
</dbReference>
<dbReference type="InterPro" id="IPR000884">
    <property type="entry name" value="TSP1_rpt"/>
</dbReference>
<dbReference type="InterPro" id="IPR013783">
    <property type="entry name" value="Ig-like_fold"/>
</dbReference>
<dbReference type="Proteomes" id="UP001159405">
    <property type="component" value="Unassembled WGS sequence"/>
</dbReference>
<dbReference type="InterPro" id="IPR013098">
    <property type="entry name" value="Ig_I-set"/>
</dbReference>
<feature type="domain" description="Ig-like" evidence="2">
    <location>
        <begin position="88"/>
        <end position="186"/>
    </location>
</feature>